<feature type="binding site" evidence="12">
    <location>
        <position position="530"/>
    </location>
    <ligand>
        <name>ATP</name>
        <dbReference type="ChEBI" id="CHEBI:30616"/>
    </ligand>
</feature>
<evidence type="ECO:0000313" key="18">
    <source>
        <dbReference type="Proteomes" id="UP001652623"/>
    </source>
</evidence>
<dbReference type="PANTHER" id="PTHR27002">
    <property type="entry name" value="RECEPTOR-LIKE SERINE/THREONINE-PROTEIN KINASE SD1-8"/>
    <property type="match status" value="1"/>
</dbReference>
<evidence type="ECO:0000256" key="6">
    <source>
        <dbReference type="ARBA" id="ARBA00022741"/>
    </source>
</evidence>
<sequence length="822" mass="92538">MAKPAKHEILPLTIFSALFFSFLLPLLSHAKDTIRPKDTLTGNQTLVSAAGVFELGFFSDGFSGNYYLGIWFVADPKKKPVWVANRESPLIDPYSELQIRSDGNLILIDRRQTAFIINSDRLATTTNTSATLLDTGNFVLLAETNSQVWQSFDYPSDTFLPGMKIGWFGLNSDDPRYRLLVSWVSSESPGRGAFTLGVNNSTLNTLTVWRGDSVHMDIGFWEGGKFRFIFENSSGNYNLSHFTSNEGTYFSFSSNSLSNKHVSKWFVMASNGNLDEFSISPEGKISSVSHVLCEDSAGGNTGKCLIKIPYKCEDGDNFSEINGTMPTSLFLRGSINLGFSECEFMCRSNCSCSAFTSFQDDLNGCHLYFGRKNDIFKVVEKGSGIVYVRGDAPRQSGGKNKWKLWMAIIALLASLWVLSVILIGLCHHRRRRKHDHQVQSQIHVNRNEEVRLFRMGSIINRSPNNNHDEARVSTKLEIGGRPQEQEFPLFSIYSIVNATDSFAAANKLGEGGFGTVYKGRLPGGQEIAVKRLSKISRQGTEEFINEVTLISKLQHRNLARLLGCCIEAEESILIYEYMPNKSLDSFVFDSSRRVLLDWRKRISIIEGIAQGLLYLHKYSRLKIIHRDLKTSNILLDKNMDPKISDFGMARIFGDHDTRVKTKRVVGTYGYMSPEYAMDGLFSEKSDVFSFGVILLEIISGKKNIAFFETNQSLNLLGKAWNLWKEGKCMELIDQTLHDCCPKDEEVMRCVQLGLLCVQERAFDRPTISDVVFMLSHQTTALPPPTEPAFLSQLNSRADVESSSSRHRLYSEYDITISEVHPR</sequence>
<evidence type="ECO:0000259" key="16">
    <source>
        <dbReference type="PROSITE" id="PS50927"/>
    </source>
</evidence>
<reference evidence="19" key="1">
    <citation type="submission" date="2025-08" db="UniProtKB">
        <authorList>
            <consortium name="RefSeq"/>
        </authorList>
    </citation>
    <scope>IDENTIFICATION</scope>
    <source>
        <tissue evidence="19">Seedling</tissue>
    </source>
</reference>
<dbReference type="PIRSF" id="PIRSF000641">
    <property type="entry name" value="SRK"/>
    <property type="match status" value="1"/>
</dbReference>
<comment type="similarity">
    <text evidence="11">Belongs to the protein kinase superfamily. Ser/Thr protein kinase family.</text>
</comment>
<dbReference type="InterPro" id="IPR001245">
    <property type="entry name" value="Ser-Thr/Tyr_kinase_cat_dom"/>
</dbReference>
<keyword evidence="13" id="KW-0812">Transmembrane</keyword>
<name>A0ABM4A959_ZIZJJ</name>
<dbReference type="SUPFAM" id="SSF51110">
    <property type="entry name" value="alpha-D-mannose-specific plant lectins"/>
    <property type="match status" value="1"/>
</dbReference>
<evidence type="ECO:0000256" key="11">
    <source>
        <dbReference type="PIRNR" id="PIRNR000641"/>
    </source>
</evidence>
<evidence type="ECO:0000313" key="19">
    <source>
        <dbReference type="RefSeq" id="XP_060673272.1"/>
    </source>
</evidence>
<evidence type="ECO:0000259" key="17">
    <source>
        <dbReference type="PROSITE" id="PS50948"/>
    </source>
</evidence>
<dbReference type="CDD" id="cd00028">
    <property type="entry name" value="B_lectin"/>
    <property type="match status" value="1"/>
</dbReference>
<keyword evidence="6 11" id="KW-0547">Nucleotide-binding</keyword>
<dbReference type="InterPro" id="IPR000719">
    <property type="entry name" value="Prot_kinase_dom"/>
</dbReference>
<dbReference type="PROSITE" id="PS50948">
    <property type="entry name" value="PAN"/>
    <property type="match status" value="1"/>
</dbReference>
<comment type="catalytic activity">
    <reaction evidence="11">
        <text>L-threonyl-[protein] + ATP = O-phospho-L-threonyl-[protein] + ADP + H(+)</text>
        <dbReference type="Rhea" id="RHEA:46608"/>
        <dbReference type="Rhea" id="RHEA-COMP:11060"/>
        <dbReference type="Rhea" id="RHEA-COMP:11605"/>
        <dbReference type="ChEBI" id="CHEBI:15378"/>
        <dbReference type="ChEBI" id="CHEBI:30013"/>
        <dbReference type="ChEBI" id="CHEBI:30616"/>
        <dbReference type="ChEBI" id="CHEBI:61977"/>
        <dbReference type="ChEBI" id="CHEBI:456216"/>
        <dbReference type="EC" id="2.7.11.1"/>
    </reaction>
</comment>
<evidence type="ECO:0000256" key="13">
    <source>
        <dbReference type="SAM" id="Phobius"/>
    </source>
</evidence>
<dbReference type="SUPFAM" id="SSF56112">
    <property type="entry name" value="Protein kinase-like (PK-like)"/>
    <property type="match status" value="1"/>
</dbReference>
<feature type="domain" description="Apple" evidence="17">
    <location>
        <begin position="312"/>
        <end position="392"/>
    </location>
</feature>
<dbReference type="InterPro" id="IPR011009">
    <property type="entry name" value="Kinase-like_dom_sf"/>
</dbReference>
<evidence type="ECO:0000256" key="9">
    <source>
        <dbReference type="ARBA" id="ARBA00023157"/>
    </source>
</evidence>
<keyword evidence="3 11" id="KW-0723">Serine/threonine-protein kinase</keyword>
<feature type="transmembrane region" description="Helical" evidence="13">
    <location>
        <begin position="404"/>
        <end position="426"/>
    </location>
</feature>
<dbReference type="InterPro" id="IPR001480">
    <property type="entry name" value="Bulb-type_lectin_dom"/>
</dbReference>
<evidence type="ECO:0000256" key="7">
    <source>
        <dbReference type="ARBA" id="ARBA00022777"/>
    </source>
</evidence>
<keyword evidence="8 11" id="KW-0067">ATP-binding</keyword>
<keyword evidence="7 11" id="KW-0418">Kinase</keyword>
<dbReference type="Pfam" id="PF01453">
    <property type="entry name" value="B_lectin"/>
    <property type="match status" value="1"/>
</dbReference>
<dbReference type="CDD" id="cd14066">
    <property type="entry name" value="STKc_IRAK"/>
    <property type="match status" value="1"/>
</dbReference>
<dbReference type="InterPro" id="IPR008271">
    <property type="entry name" value="Ser/Thr_kinase_AS"/>
</dbReference>
<protein>
    <recommendedName>
        <fullName evidence="11">Receptor-like serine/threonine-protein kinase</fullName>
        <ecNumber evidence="11">2.7.11.1</ecNumber>
    </recommendedName>
</protein>
<feature type="chain" id="PRO_5046531424" description="Receptor-like serine/threonine-protein kinase" evidence="14">
    <location>
        <begin position="31"/>
        <end position="822"/>
    </location>
</feature>
<dbReference type="InterPro" id="IPR017441">
    <property type="entry name" value="Protein_kinase_ATP_BS"/>
</dbReference>
<evidence type="ECO:0000256" key="12">
    <source>
        <dbReference type="PROSITE-ProRule" id="PRU10141"/>
    </source>
</evidence>
<keyword evidence="5 14" id="KW-0732">Signal</keyword>
<keyword evidence="13" id="KW-0472">Membrane</keyword>
<evidence type="ECO:0000256" key="8">
    <source>
        <dbReference type="ARBA" id="ARBA00022840"/>
    </source>
</evidence>
<keyword evidence="13" id="KW-1133">Transmembrane helix</keyword>
<dbReference type="SMART" id="SM00220">
    <property type="entry name" value="S_TKc"/>
    <property type="match status" value="1"/>
</dbReference>
<dbReference type="PROSITE" id="PS00107">
    <property type="entry name" value="PROTEIN_KINASE_ATP"/>
    <property type="match status" value="1"/>
</dbReference>
<dbReference type="RefSeq" id="XP_060673272.1">
    <property type="nucleotide sequence ID" value="XM_060817289.1"/>
</dbReference>
<dbReference type="SMART" id="SM00108">
    <property type="entry name" value="B_lectin"/>
    <property type="match status" value="1"/>
</dbReference>
<dbReference type="Gene3D" id="2.90.10.10">
    <property type="entry name" value="Bulb-type lectin domain"/>
    <property type="match status" value="1"/>
</dbReference>
<feature type="signal peptide" evidence="14">
    <location>
        <begin position="1"/>
        <end position="30"/>
    </location>
</feature>
<dbReference type="EC" id="2.7.11.1" evidence="11"/>
<dbReference type="Pfam" id="PF07714">
    <property type="entry name" value="PK_Tyr_Ser-Thr"/>
    <property type="match status" value="1"/>
</dbReference>
<dbReference type="PROSITE" id="PS50927">
    <property type="entry name" value="BULB_LECTIN"/>
    <property type="match status" value="1"/>
</dbReference>
<dbReference type="Pfam" id="PF08276">
    <property type="entry name" value="PAN_2"/>
    <property type="match status" value="1"/>
</dbReference>
<keyword evidence="18" id="KW-1185">Reference proteome</keyword>
<evidence type="ECO:0000256" key="3">
    <source>
        <dbReference type="ARBA" id="ARBA00022527"/>
    </source>
</evidence>
<dbReference type="SMART" id="SM00473">
    <property type="entry name" value="PAN_AP"/>
    <property type="match status" value="1"/>
</dbReference>
<accession>A0ABM4A959</accession>
<proteinExistence type="inferred from homology"/>
<dbReference type="Proteomes" id="UP001652623">
    <property type="component" value="Chromosome 5"/>
</dbReference>
<comment type="subcellular location">
    <subcellularLocation>
        <location evidence="1">Cell membrane</location>
        <topology evidence="1">Single-pass type I membrane protein</topology>
    </subcellularLocation>
</comment>
<keyword evidence="9" id="KW-1015">Disulfide bond</keyword>
<dbReference type="GeneID" id="107403490"/>
<evidence type="ECO:0000259" key="15">
    <source>
        <dbReference type="PROSITE" id="PS50011"/>
    </source>
</evidence>
<dbReference type="InterPro" id="IPR003609">
    <property type="entry name" value="Pan_app"/>
</dbReference>
<keyword evidence="4 11" id="KW-0808">Transferase</keyword>
<organism evidence="18 19">
    <name type="scientific">Ziziphus jujuba</name>
    <name type="common">Chinese jujube</name>
    <name type="synonym">Ziziphus sativa</name>
    <dbReference type="NCBI Taxonomy" id="326968"/>
    <lineage>
        <taxon>Eukaryota</taxon>
        <taxon>Viridiplantae</taxon>
        <taxon>Streptophyta</taxon>
        <taxon>Embryophyta</taxon>
        <taxon>Tracheophyta</taxon>
        <taxon>Spermatophyta</taxon>
        <taxon>Magnoliopsida</taxon>
        <taxon>eudicotyledons</taxon>
        <taxon>Gunneridae</taxon>
        <taxon>Pentapetalae</taxon>
        <taxon>rosids</taxon>
        <taxon>fabids</taxon>
        <taxon>Rosales</taxon>
        <taxon>Rhamnaceae</taxon>
        <taxon>Paliureae</taxon>
        <taxon>Ziziphus</taxon>
    </lineage>
</organism>
<evidence type="ECO:0000256" key="5">
    <source>
        <dbReference type="ARBA" id="ARBA00022729"/>
    </source>
</evidence>
<keyword evidence="2" id="KW-1003">Cell membrane</keyword>
<dbReference type="PANTHER" id="PTHR27002:SF1055">
    <property type="entry name" value="RECEPTOR-LIKE SERINE_THREONINE-PROTEIN KINASE"/>
    <property type="match status" value="1"/>
</dbReference>
<evidence type="ECO:0000256" key="10">
    <source>
        <dbReference type="ARBA" id="ARBA00023180"/>
    </source>
</evidence>
<comment type="catalytic activity">
    <reaction evidence="11">
        <text>L-seryl-[protein] + ATP = O-phospho-L-seryl-[protein] + ADP + H(+)</text>
        <dbReference type="Rhea" id="RHEA:17989"/>
        <dbReference type="Rhea" id="RHEA-COMP:9863"/>
        <dbReference type="Rhea" id="RHEA-COMP:11604"/>
        <dbReference type="ChEBI" id="CHEBI:15378"/>
        <dbReference type="ChEBI" id="CHEBI:29999"/>
        <dbReference type="ChEBI" id="CHEBI:30616"/>
        <dbReference type="ChEBI" id="CHEBI:83421"/>
        <dbReference type="ChEBI" id="CHEBI:456216"/>
        <dbReference type="EC" id="2.7.11.1"/>
    </reaction>
</comment>
<dbReference type="PROSITE" id="PS50011">
    <property type="entry name" value="PROTEIN_KINASE_DOM"/>
    <property type="match status" value="1"/>
</dbReference>
<feature type="domain" description="Bulb-type lectin" evidence="16">
    <location>
        <begin position="31"/>
        <end position="153"/>
    </location>
</feature>
<feature type="domain" description="Protein kinase" evidence="15">
    <location>
        <begin position="502"/>
        <end position="779"/>
    </location>
</feature>
<dbReference type="InterPro" id="IPR024171">
    <property type="entry name" value="SRK-like_kinase"/>
</dbReference>
<evidence type="ECO:0000256" key="4">
    <source>
        <dbReference type="ARBA" id="ARBA00022679"/>
    </source>
</evidence>
<dbReference type="Gene3D" id="1.10.510.10">
    <property type="entry name" value="Transferase(Phosphotransferase) domain 1"/>
    <property type="match status" value="1"/>
</dbReference>
<dbReference type="PROSITE" id="PS00108">
    <property type="entry name" value="PROTEIN_KINASE_ST"/>
    <property type="match status" value="1"/>
</dbReference>
<dbReference type="InterPro" id="IPR036426">
    <property type="entry name" value="Bulb-type_lectin_dom_sf"/>
</dbReference>
<evidence type="ECO:0000256" key="1">
    <source>
        <dbReference type="ARBA" id="ARBA00004251"/>
    </source>
</evidence>
<keyword evidence="10" id="KW-0325">Glycoprotein</keyword>
<evidence type="ECO:0000256" key="2">
    <source>
        <dbReference type="ARBA" id="ARBA00022475"/>
    </source>
</evidence>
<dbReference type="Gene3D" id="3.30.200.20">
    <property type="entry name" value="Phosphorylase Kinase, domain 1"/>
    <property type="match status" value="1"/>
</dbReference>
<evidence type="ECO:0000256" key="14">
    <source>
        <dbReference type="SAM" id="SignalP"/>
    </source>
</evidence>
<gene>
    <name evidence="19" type="primary">LOC107403490</name>
</gene>